<gene>
    <name evidence="5" type="ORF">M1843_07675</name>
</gene>
<proteinExistence type="predicted"/>
<evidence type="ECO:0000256" key="1">
    <source>
        <dbReference type="ARBA" id="ARBA00001933"/>
    </source>
</evidence>
<dbReference type="EMBL" id="JALQCY010000002">
    <property type="protein sequence ID" value="MCK9793621.1"/>
    <property type="molecule type" value="Genomic_DNA"/>
</dbReference>
<dbReference type="Gene3D" id="3.40.50.1100">
    <property type="match status" value="2"/>
</dbReference>
<evidence type="ECO:0000256" key="3">
    <source>
        <dbReference type="ARBA" id="ARBA00023239"/>
    </source>
</evidence>
<evidence type="ECO:0000313" key="5">
    <source>
        <dbReference type="EMBL" id="MCK9793621.1"/>
    </source>
</evidence>
<dbReference type="PANTHER" id="PTHR48078:SF7">
    <property type="entry name" value="BLL6502 PROTEIN"/>
    <property type="match status" value="1"/>
</dbReference>
<dbReference type="Pfam" id="PF00291">
    <property type="entry name" value="PALP"/>
    <property type="match status" value="1"/>
</dbReference>
<dbReference type="SUPFAM" id="SSF53686">
    <property type="entry name" value="Tryptophan synthase beta subunit-like PLP-dependent enzymes"/>
    <property type="match status" value="1"/>
</dbReference>
<keyword evidence="6" id="KW-1185">Reference proteome</keyword>
<keyword evidence="3" id="KW-0456">Lyase</keyword>
<accession>A0ABT0J2A0</accession>
<evidence type="ECO:0000256" key="2">
    <source>
        <dbReference type="ARBA" id="ARBA00022898"/>
    </source>
</evidence>
<comment type="cofactor">
    <cofactor evidence="1">
        <name>pyridoxal 5'-phosphate</name>
        <dbReference type="ChEBI" id="CHEBI:597326"/>
    </cofactor>
</comment>
<dbReference type="PANTHER" id="PTHR48078">
    <property type="entry name" value="THREONINE DEHYDRATASE, MITOCHONDRIAL-RELATED"/>
    <property type="match status" value="1"/>
</dbReference>
<organism evidence="5 6">
    <name type="scientific">Isoptericola peretonis</name>
    <dbReference type="NCBI Taxonomy" id="2918523"/>
    <lineage>
        <taxon>Bacteria</taxon>
        <taxon>Bacillati</taxon>
        <taxon>Actinomycetota</taxon>
        <taxon>Actinomycetes</taxon>
        <taxon>Micrococcales</taxon>
        <taxon>Promicromonosporaceae</taxon>
        <taxon>Isoptericola</taxon>
    </lineage>
</organism>
<reference evidence="5 6" key="1">
    <citation type="submission" date="2022-02" db="EMBL/GenBank/DDBJ databases">
        <title>The car tank lid bacteriome: a reservoir of bacteria with potential in bioremediation of fuel.</title>
        <authorList>
            <person name="Vidal-Verdu A."/>
            <person name="Gomez-Martinez D."/>
            <person name="Latorre-Perez A."/>
            <person name="Pereto J."/>
            <person name="Porcar M."/>
        </authorList>
    </citation>
    <scope>NUCLEOTIDE SEQUENCE [LARGE SCALE GENOMIC DNA]</scope>
    <source>
        <strain evidence="5 6">4D.3</strain>
    </source>
</reference>
<dbReference type="InterPro" id="IPR036052">
    <property type="entry name" value="TrpB-like_PALP_sf"/>
</dbReference>
<feature type="domain" description="Tryptophan synthase beta chain-like PALP" evidence="4">
    <location>
        <begin position="50"/>
        <end position="340"/>
    </location>
</feature>
<keyword evidence="2" id="KW-0663">Pyridoxal phosphate</keyword>
<sequence length="353" mass="35607">MTTSSPVPDAVPAAVPSVAPPAAAAVVPEAPAPPTMRDVLAAARRIDGLVVRTPALAHPELDRAVAHAGADGASLVVKHENLQHTGAFKVRGALNLLLGFDEAERRRGIVAYSTGNHAQALAHAGRRTGTACTIVMPHHPNPVKERAVRDLGADVLLHGETFDDARVRAAEVAAATGARLVGAANEPVLVAGVATATLELLQQAPDLDVLVVPVGGGSGAAAACLVAAALAPGLRVVAVQASASPAAHDSWRAGELRTAANATRAEGLAVGCGFALTQQVLRDHLEDFLLVDDDAIAAAQRAYLTGARTVAEGAGAAALAAVLTHPDAFAGRRVGVVCSGGNASEAELRRALG</sequence>
<dbReference type="Proteomes" id="UP001651050">
    <property type="component" value="Unassembled WGS sequence"/>
</dbReference>
<evidence type="ECO:0000313" key="6">
    <source>
        <dbReference type="Proteomes" id="UP001651050"/>
    </source>
</evidence>
<evidence type="ECO:0000259" key="4">
    <source>
        <dbReference type="Pfam" id="PF00291"/>
    </source>
</evidence>
<dbReference type="RefSeq" id="WP_416343461.1">
    <property type="nucleotide sequence ID" value="NZ_JALQCY010000002.1"/>
</dbReference>
<dbReference type="InterPro" id="IPR001926">
    <property type="entry name" value="TrpB-like_PALP"/>
</dbReference>
<dbReference type="InterPro" id="IPR050147">
    <property type="entry name" value="Ser/Thr_Dehydratase"/>
</dbReference>
<protein>
    <submittedName>
        <fullName evidence="5">Pyridoxal-phosphate dependent enzyme</fullName>
    </submittedName>
</protein>
<comment type="caution">
    <text evidence="5">The sequence shown here is derived from an EMBL/GenBank/DDBJ whole genome shotgun (WGS) entry which is preliminary data.</text>
</comment>
<name>A0ABT0J2A0_9MICO</name>